<dbReference type="OrthoDB" id="9793626at2"/>
<dbReference type="InterPro" id="IPR054480">
    <property type="entry name" value="AHAS_small-like_ACT"/>
</dbReference>
<keyword evidence="7" id="KW-0028">Amino-acid biosynthesis</keyword>
<dbReference type="FunFam" id="3.40.50.720:FF:000041">
    <property type="entry name" value="D-3-phosphoglycerate dehydrogenase"/>
    <property type="match status" value="1"/>
</dbReference>
<dbReference type="Proteomes" id="UP000321155">
    <property type="component" value="Unassembled WGS sequence"/>
</dbReference>
<dbReference type="InterPro" id="IPR050857">
    <property type="entry name" value="D-2-hydroxyacid_DH"/>
</dbReference>
<dbReference type="NCBIfam" id="NF008759">
    <property type="entry name" value="PRK11790.1"/>
    <property type="match status" value="1"/>
</dbReference>
<dbReference type="EC" id="1.1.1.399" evidence="4"/>
<dbReference type="EMBL" id="CP013254">
    <property type="protein sequence ID" value="ALU39290.1"/>
    <property type="molecule type" value="Genomic_DNA"/>
</dbReference>
<dbReference type="RefSeq" id="WP_058858001.1">
    <property type="nucleotide sequence ID" value="NZ_BJZR01000032.1"/>
</dbReference>
<feature type="domain" description="ACT" evidence="15">
    <location>
        <begin position="329"/>
        <end position="398"/>
    </location>
</feature>
<evidence type="ECO:0000256" key="11">
    <source>
        <dbReference type="ARBA" id="ARBA00030455"/>
    </source>
</evidence>
<evidence type="ECO:0000313" key="17">
    <source>
        <dbReference type="EMBL" id="GEO92139.1"/>
    </source>
</evidence>
<comment type="catalytic activity">
    <reaction evidence="13">
        <text>(2R)-3-phosphoglycerate + NAD(+) = 3-phosphooxypyruvate + NADH + H(+)</text>
        <dbReference type="Rhea" id="RHEA:12641"/>
        <dbReference type="ChEBI" id="CHEBI:15378"/>
        <dbReference type="ChEBI" id="CHEBI:18110"/>
        <dbReference type="ChEBI" id="CHEBI:57540"/>
        <dbReference type="ChEBI" id="CHEBI:57945"/>
        <dbReference type="ChEBI" id="CHEBI:58272"/>
        <dbReference type="EC" id="1.1.1.95"/>
    </reaction>
</comment>
<evidence type="ECO:0000256" key="4">
    <source>
        <dbReference type="ARBA" id="ARBA00013001"/>
    </source>
</evidence>
<organism evidence="16 18">
    <name type="scientific">Kocuria flava</name>
    <dbReference type="NCBI Taxonomy" id="446860"/>
    <lineage>
        <taxon>Bacteria</taxon>
        <taxon>Bacillati</taxon>
        <taxon>Actinomycetota</taxon>
        <taxon>Actinomycetes</taxon>
        <taxon>Micrococcales</taxon>
        <taxon>Micrococcaceae</taxon>
        <taxon>Kocuria</taxon>
    </lineage>
</organism>
<evidence type="ECO:0000313" key="16">
    <source>
        <dbReference type="EMBL" id="ALU39290.1"/>
    </source>
</evidence>
<evidence type="ECO:0000256" key="7">
    <source>
        <dbReference type="ARBA" id="ARBA00022605"/>
    </source>
</evidence>
<evidence type="ECO:0000256" key="12">
    <source>
        <dbReference type="ARBA" id="ARBA00048126"/>
    </source>
</evidence>
<protein>
    <recommendedName>
        <fullName evidence="6">D-3-phosphoglycerate dehydrogenase</fullName>
        <ecNumber evidence="4">1.1.1.399</ecNumber>
        <ecNumber evidence="5">1.1.1.95</ecNumber>
    </recommendedName>
    <alternativeName>
        <fullName evidence="11">2-oxoglutarate reductase</fullName>
    </alternativeName>
</protein>
<dbReference type="InterPro" id="IPR029752">
    <property type="entry name" value="D-isomer_DH_CS1"/>
</dbReference>
<dbReference type="UniPathway" id="UPA00135">
    <property type="reaction ID" value="UER00196"/>
</dbReference>
<comment type="similarity">
    <text evidence="3 14">Belongs to the D-isomer specific 2-hydroxyacid dehydrogenase family.</text>
</comment>
<dbReference type="GO" id="GO:0051287">
    <property type="term" value="F:NAD binding"/>
    <property type="evidence" value="ECO:0007669"/>
    <property type="project" value="InterPro"/>
</dbReference>
<sequence length="398" mass="42738">MRALLLENIHPEAERILREKGIEVETRKGALDTAELIDALEGVELLGIRSKTHVTREVLAAHPQLLAVGAFCIGTNQIDLAAATEHAVTCFNAPYSNTRSVVELAIAEIISMARHLTDKNAAMHEGVWDKSAKGAHEVRGRTLGIVGYGNIGSQLSVLAEQLGMHVHYYDVVDRLPLGNAQRCDSLEELLEKVETVSLHVDGRTSNNNLFGREQFERMRPRSLFLNLCRGMVVDYNALRDALVSGHVAGASVDVFPNEPKAAGDPFESVLQGLPNVILTPHIGGSTQEAQVDIGRFVAGKLASFVAAGSTTLSVNMPQVQLASAVRGTRLLHLHRNVPGVLATVNSVLGDHGINIDGQQLSTRGDTGYLVTDAANGVTAEVIEEILALPATIRLSTID</sequence>
<dbReference type="CDD" id="cd04901">
    <property type="entry name" value="ACT_3PGDH"/>
    <property type="match status" value="1"/>
</dbReference>
<keyword evidence="8 14" id="KW-0560">Oxidoreductase</keyword>
<dbReference type="PANTHER" id="PTHR42789:SF1">
    <property type="entry name" value="D-ISOMER SPECIFIC 2-HYDROXYACID DEHYDROGENASE FAMILY PROTEIN (AFU_ORTHOLOGUE AFUA_6G10090)"/>
    <property type="match status" value="1"/>
</dbReference>
<reference evidence="17 19" key="2">
    <citation type="submission" date="2019-07" db="EMBL/GenBank/DDBJ databases">
        <title>Whole genome shotgun sequence of Kocuria flava NBRC 107626.</title>
        <authorList>
            <person name="Hosoyama A."/>
            <person name="Uohara A."/>
            <person name="Ohji S."/>
            <person name="Ichikawa N."/>
        </authorList>
    </citation>
    <scope>NUCLEOTIDE SEQUENCE [LARGE SCALE GENOMIC DNA]</scope>
    <source>
        <strain evidence="17 19">NBRC 107626</strain>
    </source>
</reference>
<keyword evidence="19" id="KW-1185">Reference proteome</keyword>
<evidence type="ECO:0000256" key="3">
    <source>
        <dbReference type="ARBA" id="ARBA00005854"/>
    </source>
</evidence>
<evidence type="ECO:0000256" key="2">
    <source>
        <dbReference type="ARBA" id="ARBA00005216"/>
    </source>
</evidence>
<comment type="function">
    <text evidence="1">Catalyzes the reversible oxidation of 3-phospho-D-glycerate to 3-phosphonooxypyruvate, the first step of the phosphorylated L-serine biosynthesis pathway. Also catalyzes the reversible oxidation of 2-hydroxyglutarate to 2-oxoglutarate.</text>
</comment>
<dbReference type="Pfam" id="PF00389">
    <property type="entry name" value="2-Hacid_dh"/>
    <property type="match status" value="1"/>
</dbReference>
<evidence type="ECO:0000256" key="9">
    <source>
        <dbReference type="ARBA" id="ARBA00023027"/>
    </source>
</evidence>
<keyword evidence="10" id="KW-0718">Serine biosynthesis</keyword>
<evidence type="ECO:0000256" key="5">
    <source>
        <dbReference type="ARBA" id="ARBA00013143"/>
    </source>
</evidence>
<dbReference type="InterPro" id="IPR006140">
    <property type="entry name" value="D-isomer_DH_NAD-bd"/>
</dbReference>
<evidence type="ECO:0000259" key="15">
    <source>
        <dbReference type="PROSITE" id="PS51671"/>
    </source>
</evidence>
<evidence type="ECO:0000256" key="8">
    <source>
        <dbReference type="ARBA" id="ARBA00023002"/>
    </source>
</evidence>
<accession>A0A0U3G2V4</accession>
<evidence type="ECO:0000256" key="1">
    <source>
        <dbReference type="ARBA" id="ARBA00003800"/>
    </source>
</evidence>
<dbReference type="PROSITE" id="PS51671">
    <property type="entry name" value="ACT"/>
    <property type="match status" value="1"/>
</dbReference>
<evidence type="ECO:0000256" key="14">
    <source>
        <dbReference type="RuleBase" id="RU003719"/>
    </source>
</evidence>
<reference evidence="16 18" key="1">
    <citation type="submission" date="2015-11" db="EMBL/GenBank/DDBJ databases">
        <title>Complete Genome Sequence of Kocuria flava strain HO-9041.</title>
        <authorList>
            <person name="Zhou M."/>
            <person name="Dai J."/>
        </authorList>
    </citation>
    <scope>NUCLEOTIDE SEQUENCE [LARGE SCALE GENOMIC DNA]</scope>
    <source>
        <strain evidence="16 18">HO-9041</strain>
    </source>
</reference>
<dbReference type="Proteomes" id="UP000057181">
    <property type="component" value="Chromosome"/>
</dbReference>
<dbReference type="Gene3D" id="3.30.70.260">
    <property type="match status" value="1"/>
</dbReference>
<dbReference type="SUPFAM" id="SSF55021">
    <property type="entry name" value="ACT-like"/>
    <property type="match status" value="1"/>
</dbReference>
<dbReference type="GO" id="GO:0004617">
    <property type="term" value="F:phosphoglycerate dehydrogenase activity"/>
    <property type="evidence" value="ECO:0007669"/>
    <property type="project" value="UniProtKB-EC"/>
</dbReference>
<evidence type="ECO:0000313" key="19">
    <source>
        <dbReference type="Proteomes" id="UP000321155"/>
    </source>
</evidence>
<dbReference type="KEGG" id="kfv:AS188_05455"/>
<gene>
    <name evidence="17" type="primary">serA</name>
    <name evidence="16" type="ORF">AS188_05455</name>
    <name evidence="17" type="ORF">KFL01_14450</name>
</gene>
<dbReference type="EC" id="1.1.1.95" evidence="5"/>
<dbReference type="Gene3D" id="3.40.50.720">
    <property type="entry name" value="NAD(P)-binding Rossmann-like Domain"/>
    <property type="match status" value="2"/>
</dbReference>
<name>A0A0U3G2V4_9MICC</name>
<dbReference type="CDD" id="cd12176">
    <property type="entry name" value="PGDH_3"/>
    <property type="match status" value="1"/>
</dbReference>
<dbReference type="GO" id="GO:0047545">
    <property type="term" value="F:(S)-2-hydroxyglutarate dehydrogenase activity"/>
    <property type="evidence" value="ECO:0007669"/>
    <property type="project" value="UniProtKB-ARBA"/>
</dbReference>
<dbReference type="Pfam" id="PF02826">
    <property type="entry name" value="2-Hacid_dh_C"/>
    <property type="match status" value="1"/>
</dbReference>
<dbReference type="SUPFAM" id="SSF51735">
    <property type="entry name" value="NAD(P)-binding Rossmann-fold domains"/>
    <property type="match status" value="1"/>
</dbReference>
<dbReference type="SUPFAM" id="SSF52283">
    <property type="entry name" value="Formate/glycerate dehydrogenase catalytic domain-like"/>
    <property type="match status" value="1"/>
</dbReference>
<comment type="catalytic activity">
    <reaction evidence="12">
        <text>(R)-2-hydroxyglutarate + NAD(+) = 2-oxoglutarate + NADH + H(+)</text>
        <dbReference type="Rhea" id="RHEA:49612"/>
        <dbReference type="ChEBI" id="CHEBI:15378"/>
        <dbReference type="ChEBI" id="CHEBI:15801"/>
        <dbReference type="ChEBI" id="CHEBI:16810"/>
        <dbReference type="ChEBI" id="CHEBI:57540"/>
        <dbReference type="ChEBI" id="CHEBI:57945"/>
        <dbReference type="EC" id="1.1.1.399"/>
    </reaction>
</comment>
<dbReference type="STRING" id="446860.AS188_05455"/>
<dbReference type="Pfam" id="PF22629">
    <property type="entry name" value="ACT_AHAS_ss"/>
    <property type="match status" value="1"/>
</dbReference>
<keyword evidence="9" id="KW-0520">NAD</keyword>
<dbReference type="InterPro" id="IPR045865">
    <property type="entry name" value="ACT-like_dom_sf"/>
</dbReference>
<dbReference type="GO" id="GO:0006564">
    <property type="term" value="P:L-serine biosynthetic process"/>
    <property type="evidence" value="ECO:0007669"/>
    <property type="project" value="UniProtKB-KW"/>
</dbReference>
<dbReference type="InterPro" id="IPR006139">
    <property type="entry name" value="D-isomer_2_OHA_DH_cat_dom"/>
</dbReference>
<evidence type="ECO:0000313" key="18">
    <source>
        <dbReference type="Proteomes" id="UP000057181"/>
    </source>
</evidence>
<dbReference type="EMBL" id="BJZR01000032">
    <property type="protein sequence ID" value="GEO92139.1"/>
    <property type="molecule type" value="Genomic_DNA"/>
</dbReference>
<dbReference type="AlphaFoldDB" id="A0A0U3G2V4"/>
<dbReference type="InterPro" id="IPR002912">
    <property type="entry name" value="ACT_dom"/>
</dbReference>
<evidence type="ECO:0000256" key="6">
    <source>
        <dbReference type="ARBA" id="ARBA00021582"/>
    </source>
</evidence>
<dbReference type="PANTHER" id="PTHR42789">
    <property type="entry name" value="D-ISOMER SPECIFIC 2-HYDROXYACID DEHYDROGENASE FAMILY PROTEIN (AFU_ORTHOLOGUE AFUA_6G10090)"/>
    <property type="match status" value="1"/>
</dbReference>
<evidence type="ECO:0000256" key="13">
    <source>
        <dbReference type="ARBA" id="ARBA00048731"/>
    </source>
</evidence>
<evidence type="ECO:0000256" key="10">
    <source>
        <dbReference type="ARBA" id="ARBA00023299"/>
    </source>
</evidence>
<proteinExistence type="inferred from homology"/>
<dbReference type="PROSITE" id="PS00065">
    <property type="entry name" value="D_2_HYDROXYACID_DH_1"/>
    <property type="match status" value="1"/>
</dbReference>
<dbReference type="InterPro" id="IPR036291">
    <property type="entry name" value="NAD(P)-bd_dom_sf"/>
</dbReference>
<comment type="pathway">
    <text evidence="2">Amino-acid biosynthesis; L-serine biosynthesis; L-serine from 3-phospho-D-glycerate: step 1/3.</text>
</comment>